<evidence type="ECO:0000256" key="3">
    <source>
        <dbReference type="ARBA" id="ARBA00022692"/>
    </source>
</evidence>
<feature type="domain" description="Major facilitator superfamily (MFS) profile" evidence="9">
    <location>
        <begin position="611"/>
        <end position="1048"/>
    </location>
</feature>
<keyword evidence="4 8" id="KW-1133">Transmembrane helix</keyword>
<evidence type="ECO:0000256" key="4">
    <source>
        <dbReference type="ARBA" id="ARBA00022989"/>
    </source>
</evidence>
<keyword evidence="2" id="KW-0813">Transport</keyword>
<feature type="transmembrane region" description="Helical" evidence="8">
    <location>
        <begin position="702"/>
        <end position="725"/>
    </location>
</feature>
<feature type="region of interest" description="Disordered" evidence="7">
    <location>
        <begin position="175"/>
        <end position="371"/>
    </location>
</feature>
<dbReference type="GeneID" id="73338095"/>
<evidence type="ECO:0000256" key="7">
    <source>
        <dbReference type="SAM" id="MobiDB-lite"/>
    </source>
</evidence>
<feature type="compositionally biased region" description="Basic and acidic residues" evidence="7">
    <location>
        <begin position="567"/>
        <end position="578"/>
    </location>
</feature>
<dbReference type="InterPro" id="IPR036259">
    <property type="entry name" value="MFS_trans_sf"/>
</dbReference>
<dbReference type="InterPro" id="IPR013268">
    <property type="entry name" value="UTP16"/>
</dbReference>
<organism evidence="10 11">
    <name type="scientific">Colletotrichum lupini</name>
    <dbReference type="NCBI Taxonomy" id="145971"/>
    <lineage>
        <taxon>Eukaryota</taxon>
        <taxon>Fungi</taxon>
        <taxon>Dikarya</taxon>
        <taxon>Ascomycota</taxon>
        <taxon>Pezizomycotina</taxon>
        <taxon>Sordariomycetes</taxon>
        <taxon>Hypocreomycetidae</taxon>
        <taxon>Glomerellales</taxon>
        <taxon>Glomerellaceae</taxon>
        <taxon>Colletotrichum</taxon>
        <taxon>Colletotrichum acutatum species complex</taxon>
    </lineage>
</organism>
<dbReference type="RefSeq" id="XP_049140228.1">
    <property type="nucleotide sequence ID" value="XM_049283085.1"/>
</dbReference>
<feature type="transmembrane region" description="Helical" evidence="8">
    <location>
        <begin position="650"/>
        <end position="670"/>
    </location>
</feature>
<dbReference type="PANTHER" id="PTHR43791:SF15">
    <property type="entry name" value="TRANSPORTER SEO1-RELATED"/>
    <property type="match status" value="1"/>
</dbReference>
<keyword evidence="11" id="KW-1185">Reference proteome</keyword>
<feature type="transmembrane region" description="Helical" evidence="8">
    <location>
        <begin position="737"/>
        <end position="759"/>
    </location>
</feature>
<feature type="compositionally biased region" description="Acidic residues" evidence="7">
    <location>
        <begin position="347"/>
        <end position="360"/>
    </location>
</feature>
<dbReference type="Pfam" id="PF07690">
    <property type="entry name" value="MFS_1"/>
    <property type="match status" value="1"/>
</dbReference>
<dbReference type="Gene3D" id="1.20.1250.20">
    <property type="entry name" value="MFS general substrate transporter like domains"/>
    <property type="match status" value="1"/>
</dbReference>
<feature type="transmembrane region" description="Helical" evidence="8">
    <location>
        <begin position="771"/>
        <end position="793"/>
    </location>
</feature>
<accession>A0A9Q8WCY6</accession>
<feature type="transmembrane region" description="Helical" evidence="8">
    <location>
        <begin position="906"/>
        <end position="927"/>
    </location>
</feature>
<evidence type="ECO:0000313" key="11">
    <source>
        <dbReference type="Proteomes" id="UP000830671"/>
    </source>
</evidence>
<feature type="compositionally biased region" description="Acidic residues" evidence="7">
    <location>
        <begin position="309"/>
        <end position="318"/>
    </location>
</feature>
<dbReference type="GO" id="GO:0030515">
    <property type="term" value="F:snoRNA binding"/>
    <property type="evidence" value="ECO:0007669"/>
    <property type="project" value="InterPro"/>
</dbReference>
<feature type="transmembrane region" description="Helical" evidence="8">
    <location>
        <begin position="1005"/>
        <end position="1023"/>
    </location>
</feature>
<feature type="region of interest" description="Disordered" evidence="7">
    <location>
        <begin position="557"/>
        <end position="578"/>
    </location>
</feature>
<dbReference type="GO" id="GO:0022857">
    <property type="term" value="F:transmembrane transporter activity"/>
    <property type="evidence" value="ECO:0007669"/>
    <property type="project" value="InterPro"/>
</dbReference>
<feature type="region of interest" description="Disordered" evidence="7">
    <location>
        <begin position="117"/>
        <end position="162"/>
    </location>
</feature>
<dbReference type="Pfam" id="PF08297">
    <property type="entry name" value="U3_snoRNA_assoc"/>
    <property type="match status" value="1"/>
</dbReference>
<feature type="compositionally biased region" description="Basic and acidic residues" evidence="7">
    <location>
        <begin position="138"/>
        <end position="153"/>
    </location>
</feature>
<evidence type="ECO:0000313" key="10">
    <source>
        <dbReference type="EMBL" id="UQC78591.1"/>
    </source>
</evidence>
<feature type="compositionally biased region" description="Low complexity" evidence="7">
    <location>
        <begin position="121"/>
        <end position="130"/>
    </location>
</feature>
<protein>
    <submittedName>
        <fullName evidence="10">Major facilitator superfamily transporter</fullName>
    </submittedName>
</protein>
<dbReference type="FunFam" id="1.20.1250.20:FF:000065">
    <property type="entry name" value="Putative MFS pantothenate transporter"/>
    <property type="match status" value="1"/>
</dbReference>
<evidence type="ECO:0000256" key="8">
    <source>
        <dbReference type="SAM" id="Phobius"/>
    </source>
</evidence>
<feature type="compositionally biased region" description="Acidic residues" evidence="7">
    <location>
        <begin position="235"/>
        <end position="245"/>
    </location>
</feature>
<keyword evidence="5 8" id="KW-0472">Membrane</keyword>
<gene>
    <name evidence="10" type="ORF">CLUP02_04068</name>
</gene>
<dbReference type="AlphaFoldDB" id="A0A9Q8WCY6"/>
<dbReference type="PROSITE" id="PS50850">
    <property type="entry name" value="MFS"/>
    <property type="match status" value="1"/>
</dbReference>
<feature type="transmembrane region" description="Helical" evidence="8">
    <location>
        <begin position="882"/>
        <end position="900"/>
    </location>
</feature>
<evidence type="ECO:0000259" key="9">
    <source>
        <dbReference type="PROSITE" id="PS50850"/>
    </source>
</evidence>
<feature type="transmembrane region" description="Helical" evidence="8">
    <location>
        <begin position="677"/>
        <end position="696"/>
    </location>
</feature>
<dbReference type="SUPFAM" id="SSF103473">
    <property type="entry name" value="MFS general substrate transporter"/>
    <property type="match status" value="1"/>
</dbReference>
<comment type="subcellular location">
    <subcellularLocation>
        <location evidence="1">Membrane</location>
        <topology evidence="1">Multi-pass membrane protein</topology>
    </subcellularLocation>
</comment>
<feature type="compositionally biased region" description="Low complexity" evidence="7">
    <location>
        <begin position="254"/>
        <end position="276"/>
    </location>
</feature>
<dbReference type="InterPro" id="IPR011701">
    <property type="entry name" value="MFS"/>
</dbReference>
<comment type="similarity">
    <text evidence="6">Belongs to the major facilitator superfamily. Allantoate permease family.</text>
</comment>
<evidence type="ECO:0000256" key="6">
    <source>
        <dbReference type="ARBA" id="ARBA00037968"/>
    </source>
</evidence>
<dbReference type="KEGG" id="clup:CLUP02_04068"/>
<proteinExistence type="inferred from homology"/>
<reference evidence="10" key="1">
    <citation type="journal article" date="2021" name="Mol. Plant Microbe Interact.">
        <title>Complete Genome Sequence of the Plant-Pathogenic Fungus Colletotrichum lupini.</title>
        <authorList>
            <person name="Baroncelli R."/>
            <person name="Pensec F."/>
            <person name="Da Lio D."/>
            <person name="Boufleur T."/>
            <person name="Vicente I."/>
            <person name="Sarrocco S."/>
            <person name="Picot A."/>
            <person name="Baraldi E."/>
            <person name="Sukno S."/>
            <person name="Thon M."/>
            <person name="Le Floch G."/>
        </authorList>
    </citation>
    <scope>NUCLEOTIDE SEQUENCE</scope>
    <source>
        <strain evidence="10">IMI 504893</strain>
    </source>
</reference>
<evidence type="ECO:0000256" key="5">
    <source>
        <dbReference type="ARBA" id="ARBA00023136"/>
    </source>
</evidence>
<keyword evidence="3 8" id="KW-0812">Transmembrane</keyword>
<name>A0A9Q8WCY6_9PEZI</name>
<dbReference type="Proteomes" id="UP000830671">
    <property type="component" value="Chromosome 2"/>
</dbReference>
<dbReference type="EMBL" id="CP019474">
    <property type="protein sequence ID" value="UQC78591.1"/>
    <property type="molecule type" value="Genomic_DNA"/>
</dbReference>
<sequence>MRCGAIAGDLSVVEVRPNARFEVYQYNFNVFYELNSRRQSLFEDTLRRRELKLAMMSEKVGVKLRGSSSEVRAILIPTYLQLFAFLKEVLNHIGCERNRLCNKRLIKFTMVTTRNGKRTAAEAPAAAATTKKQKLPVRAKEGKTAASKKDETSRSSSSKKRASFVVELKSEAGAAAGAQDVKEKQIITGAEQPAPRTDADEIGDSDASPESIGDEAHEAAEQLAAESKTALVAEGGDDDDSDSDAAPEAVSTSKAAVQAKKSAQAANKAIAEQQANQKRKRQERNARLQEQAAARKAQEDVAPAKQSSNEEEEEESEEKTETPARDSTTTGRRKRLDLPSELPAEFLESDSEDDGETEDGAGDRKPRKARKIETAEAQLLREARAPRDEVVGTTVFRTVKKEDERLAPKAQKYSVNAKKALLARGRAPAKARRGFLGYAPGATDDIQKFLGLRFIKRSLLLHVCPSEVDQSALGLGIRLRITALTAPVSPLWPSWATIAPLSQPNQRRGCWPKRADKSFIAGIDATGHTASADDSATSQQAQASVLKTMAMASLEEKSPPVAATDPADTHDESQDTSRDSPWIRFMTAIRWYSKDTPSEEKRLVLRLDLLILVFGCLCFFTKYLDQSSLTNAYVSGMKEDLNLQGNELNYMTIVFWSSYCTSMIPACYYLTRHPINIVLPVLEIGWGLSTLGLAWARNVQTVYAMRFFTGLFESSSFTGIIYVIGSWYKPAEIGRRVALFYVAAPLGTMFAGYLQAAAYTNLHGARGLAGWRWLFVVDAVITVPIALVGFFVFPDVPARSRPRLLPPRLYALACDRLRGLTAPPRLKVSRDIFARVFRRWHWYLFVAQWTIMNENLQPSGSPFSLYLKAFPATYSVTRINTLPTVATAISVVSAFAAGAVADRTGWFAGLSVAATVPSLVGVILLVAWDVGERGRLAAFMLNGFEGAIPSLTMAWATITMAGDAEERAIVTASMNAIGQAIVAWAQLLQFPAVEAPHFRRGFRSVVATMVVQFFITGAIWFLVRRDRRKQKDAVEDIGDPIQEAKQGV</sequence>
<dbReference type="GO" id="GO:0006364">
    <property type="term" value="P:rRNA processing"/>
    <property type="evidence" value="ECO:0007669"/>
    <property type="project" value="InterPro"/>
</dbReference>
<evidence type="ECO:0000256" key="2">
    <source>
        <dbReference type="ARBA" id="ARBA00022448"/>
    </source>
</evidence>
<dbReference type="PANTHER" id="PTHR43791">
    <property type="entry name" value="PERMEASE-RELATED"/>
    <property type="match status" value="1"/>
</dbReference>
<evidence type="ECO:0000256" key="1">
    <source>
        <dbReference type="ARBA" id="ARBA00004141"/>
    </source>
</evidence>
<dbReference type="GO" id="GO:0016020">
    <property type="term" value="C:membrane"/>
    <property type="evidence" value="ECO:0007669"/>
    <property type="project" value="UniProtKB-SubCell"/>
</dbReference>
<dbReference type="InterPro" id="IPR020846">
    <property type="entry name" value="MFS_dom"/>
</dbReference>